<dbReference type="Proteomes" id="UP000765509">
    <property type="component" value="Unassembled WGS sequence"/>
</dbReference>
<feature type="region of interest" description="Disordered" evidence="1">
    <location>
        <begin position="1"/>
        <end position="28"/>
    </location>
</feature>
<keyword evidence="2" id="KW-0812">Transmembrane</keyword>
<evidence type="ECO:0000256" key="1">
    <source>
        <dbReference type="SAM" id="MobiDB-lite"/>
    </source>
</evidence>
<comment type="caution">
    <text evidence="3">The sequence shown here is derived from an EMBL/GenBank/DDBJ whole genome shotgun (WGS) entry which is preliminary data.</text>
</comment>
<organism evidence="3 4">
    <name type="scientific">Austropuccinia psidii MF-1</name>
    <dbReference type="NCBI Taxonomy" id="1389203"/>
    <lineage>
        <taxon>Eukaryota</taxon>
        <taxon>Fungi</taxon>
        <taxon>Dikarya</taxon>
        <taxon>Basidiomycota</taxon>
        <taxon>Pucciniomycotina</taxon>
        <taxon>Pucciniomycetes</taxon>
        <taxon>Pucciniales</taxon>
        <taxon>Sphaerophragmiaceae</taxon>
        <taxon>Austropuccinia</taxon>
    </lineage>
</organism>
<dbReference type="AlphaFoldDB" id="A0A9Q3D8E3"/>
<evidence type="ECO:0000313" key="4">
    <source>
        <dbReference type="Proteomes" id="UP000765509"/>
    </source>
</evidence>
<keyword evidence="2" id="KW-1133">Transmembrane helix</keyword>
<sequence>MGPLGPFWPKSNEAKRGQGGSPSAPKSRWIPNHKWAHLSQLWPQNPINPKWPKTTLGPKLAINQLMASGNHQRPPAQLKTRILLQFKGRLLLLQCTPYSRIQEWCIYGIIYHYAPVFTQKSNGEVFRTKLSDSKSSPQSITIFEGGRFSYSVWKFPASYQKTIQGPQPPGPTGVGLSISIRTILGAILRGNQSFKSLPRPQVFRIPRTTQLVHTGSNQASCMALAQLGRSIFCCGNSVPQFNSQDGQSYIGPIQTIQPGDSPSSISLSAFHIYWPPFITWGIFPQLINIFNLLLCLFSFSLLK</sequence>
<accession>A0A9Q3D8E3</accession>
<proteinExistence type="predicted"/>
<feature type="transmembrane region" description="Helical" evidence="2">
    <location>
        <begin position="277"/>
        <end position="302"/>
    </location>
</feature>
<protein>
    <submittedName>
        <fullName evidence="3">Uncharacterized protein</fullName>
    </submittedName>
</protein>
<name>A0A9Q3D8E3_9BASI</name>
<gene>
    <name evidence="3" type="ORF">O181_035501</name>
</gene>
<reference evidence="3" key="1">
    <citation type="submission" date="2021-03" db="EMBL/GenBank/DDBJ databases">
        <title>Draft genome sequence of rust myrtle Austropuccinia psidii MF-1, a brazilian biotype.</title>
        <authorList>
            <person name="Quecine M.C."/>
            <person name="Pachon D.M.R."/>
            <person name="Bonatelli M.L."/>
            <person name="Correr F.H."/>
            <person name="Franceschini L.M."/>
            <person name="Leite T.F."/>
            <person name="Margarido G.R.A."/>
            <person name="Almeida C.A."/>
            <person name="Ferrarezi J.A."/>
            <person name="Labate C.A."/>
        </authorList>
    </citation>
    <scope>NUCLEOTIDE SEQUENCE</scope>
    <source>
        <strain evidence="3">MF-1</strain>
    </source>
</reference>
<keyword evidence="2" id="KW-0472">Membrane</keyword>
<evidence type="ECO:0000256" key="2">
    <source>
        <dbReference type="SAM" id="Phobius"/>
    </source>
</evidence>
<dbReference type="EMBL" id="AVOT02013293">
    <property type="protein sequence ID" value="MBW0495786.1"/>
    <property type="molecule type" value="Genomic_DNA"/>
</dbReference>
<evidence type="ECO:0000313" key="3">
    <source>
        <dbReference type="EMBL" id="MBW0495786.1"/>
    </source>
</evidence>
<keyword evidence="4" id="KW-1185">Reference proteome</keyword>